<dbReference type="Proteomes" id="UP001159364">
    <property type="component" value="Linkage Group LG09"/>
</dbReference>
<dbReference type="PROSITE" id="PS52045">
    <property type="entry name" value="NEPROSIN_PEP_CD"/>
    <property type="match status" value="1"/>
</dbReference>
<evidence type="ECO:0000259" key="2">
    <source>
        <dbReference type="PROSITE" id="PS52045"/>
    </source>
</evidence>
<sequence length="365" mass="40603">MALHQCHRSNIACFMFLFIALVRSWSSKGFTYGMRLSTNDGDEIDCVDIYKQPAFDHPLLKNHTIQMKPNSFPSGLQATNSSKILKSWLKKIKCPKGTIPIQRTKAFNRRPVIPPIPNGKHSKGINYFIPPANYEFAQVATHVGRYYGARATFNIWLPNVVDPKESSVAQMWVLSGDRGELNAMEAGWESDGYQTTGCFNLDCPGFVQISGNYALGPVLEPTSTYGGSQYEIDVIIHKDTFNRNWWLNINGEEIGYWPRNLFTSLADSANVINIGGQVINNQYKGHHTTTQMGSGHFPNEGFGKAAYIGHISYVNNSSVLTDAIDLVRYAGRPACYDIIVGNDIELKLAGVHVFYGGLGFSNQCK</sequence>
<keyword evidence="1" id="KW-0732">Signal</keyword>
<dbReference type="InterPro" id="IPR004314">
    <property type="entry name" value="Neprosin"/>
</dbReference>
<dbReference type="EMBL" id="JAIWQS010000009">
    <property type="protein sequence ID" value="KAJ8755843.1"/>
    <property type="molecule type" value="Genomic_DNA"/>
</dbReference>
<reference evidence="3 4" key="1">
    <citation type="submission" date="2021-09" db="EMBL/GenBank/DDBJ databases">
        <title>Genomic insights and catalytic innovation underlie evolution of tropane alkaloids biosynthesis.</title>
        <authorList>
            <person name="Wang Y.-J."/>
            <person name="Tian T."/>
            <person name="Huang J.-P."/>
            <person name="Huang S.-X."/>
        </authorList>
    </citation>
    <scope>NUCLEOTIDE SEQUENCE [LARGE SCALE GENOMIC DNA]</scope>
    <source>
        <strain evidence="3">KIB-2018</strain>
        <tissue evidence="3">Leaf</tissue>
    </source>
</reference>
<dbReference type="InterPro" id="IPR053168">
    <property type="entry name" value="Glutamic_endopeptidase"/>
</dbReference>
<evidence type="ECO:0000313" key="3">
    <source>
        <dbReference type="EMBL" id="KAJ8755843.1"/>
    </source>
</evidence>
<feature type="domain" description="Neprosin PEP catalytic" evidence="2">
    <location>
        <begin position="127"/>
        <end position="365"/>
    </location>
</feature>
<gene>
    <name evidence="3" type="ORF">K2173_024388</name>
</gene>
<proteinExistence type="predicted"/>
<dbReference type="Pfam" id="PF03080">
    <property type="entry name" value="Neprosin"/>
    <property type="match status" value="1"/>
</dbReference>
<dbReference type="AlphaFoldDB" id="A0AAV8SUY0"/>
<protein>
    <recommendedName>
        <fullName evidence="2">Neprosin PEP catalytic domain-containing protein</fullName>
    </recommendedName>
</protein>
<feature type="chain" id="PRO_5043944920" description="Neprosin PEP catalytic domain-containing protein" evidence="1">
    <location>
        <begin position="28"/>
        <end position="365"/>
    </location>
</feature>
<dbReference type="Pfam" id="PF14365">
    <property type="entry name" value="Neprosin_AP"/>
    <property type="match status" value="1"/>
</dbReference>
<feature type="signal peptide" evidence="1">
    <location>
        <begin position="1"/>
        <end position="27"/>
    </location>
</feature>
<comment type="caution">
    <text evidence="3">The sequence shown here is derived from an EMBL/GenBank/DDBJ whole genome shotgun (WGS) entry which is preliminary data.</text>
</comment>
<dbReference type="InterPro" id="IPR025521">
    <property type="entry name" value="Neprosin_propep"/>
</dbReference>
<organism evidence="3 4">
    <name type="scientific">Erythroxylum novogranatense</name>
    <dbReference type="NCBI Taxonomy" id="1862640"/>
    <lineage>
        <taxon>Eukaryota</taxon>
        <taxon>Viridiplantae</taxon>
        <taxon>Streptophyta</taxon>
        <taxon>Embryophyta</taxon>
        <taxon>Tracheophyta</taxon>
        <taxon>Spermatophyta</taxon>
        <taxon>Magnoliopsida</taxon>
        <taxon>eudicotyledons</taxon>
        <taxon>Gunneridae</taxon>
        <taxon>Pentapetalae</taxon>
        <taxon>rosids</taxon>
        <taxon>fabids</taxon>
        <taxon>Malpighiales</taxon>
        <taxon>Erythroxylaceae</taxon>
        <taxon>Erythroxylum</taxon>
    </lineage>
</organism>
<dbReference type="PANTHER" id="PTHR31589">
    <property type="entry name" value="PROTEIN, PUTATIVE (DUF239)-RELATED-RELATED"/>
    <property type="match status" value="1"/>
</dbReference>
<evidence type="ECO:0000313" key="4">
    <source>
        <dbReference type="Proteomes" id="UP001159364"/>
    </source>
</evidence>
<accession>A0AAV8SUY0</accession>
<evidence type="ECO:0000256" key="1">
    <source>
        <dbReference type="SAM" id="SignalP"/>
    </source>
</evidence>
<name>A0AAV8SUY0_9ROSI</name>
<dbReference type="PANTHER" id="PTHR31589:SF221">
    <property type="entry name" value="LIGASE, PUTATIVE (DUF239)-RELATED"/>
    <property type="match status" value="1"/>
</dbReference>
<keyword evidence="4" id="KW-1185">Reference proteome</keyword>